<dbReference type="Proteomes" id="UP001732700">
    <property type="component" value="Chromosome 3D"/>
</dbReference>
<proteinExistence type="predicted"/>
<reference evidence="1" key="2">
    <citation type="submission" date="2025-09" db="UniProtKB">
        <authorList>
            <consortium name="EnsemblPlants"/>
        </authorList>
    </citation>
    <scope>IDENTIFICATION</scope>
</reference>
<keyword evidence="2" id="KW-1185">Reference proteome</keyword>
<reference evidence="1" key="1">
    <citation type="submission" date="2021-05" db="EMBL/GenBank/DDBJ databases">
        <authorList>
            <person name="Scholz U."/>
            <person name="Mascher M."/>
            <person name="Fiebig A."/>
        </authorList>
    </citation>
    <scope>NUCLEOTIDE SEQUENCE [LARGE SCALE GENOMIC DNA]</scope>
</reference>
<evidence type="ECO:0000313" key="2">
    <source>
        <dbReference type="Proteomes" id="UP001732700"/>
    </source>
</evidence>
<dbReference type="EnsemblPlants" id="AVESA.00010b.r2.3DG0528030.1">
    <property type="protein sequence ID" value="AVESA.00010b.r2.3DG0528030.1.CDS"/>
    <property type="gene ID" value="AVESA.00010b.r2.3DG0528030"/>
</dbReference>
<accession>A0ACD5W069</accession>
<sequence>MVSWSDGEESTHYPTSSDDSMNNTYDSDFCGLADDGEEPVLCKCGFVAAKFVAWGGCNTGRRYLACEGQQEGEKCSYMHWVDPVWPDSLMKAMGKLCEMFEEAKQGRMNDALDNVEKKFDFEDQIKKLNQDLKKAQDEVEKEVKEKQVTFALKAKAEQALMAATAEIQEKMTTEATTVNMHKYLLVKAEKERDKYMEEKRKLQSIVSDLLKEKEGYRVKFKKIKEIVEI</sequence>
<evidence type="ECO:0000313" key="1">
    <source>
        <dbReference type="EnsemblPlants" id="AVESA.00010b.r2.3DG0528030.1.CDS"/>
    </source>
</evidence>
<protein>
    <submittedName>
        <fullName evidence="1">Uncharacterized protein</fullName>
    </submittedName>
</protein>
<organism evidence="1 2">
    <name type="scientific">Avena sativa</name>
    <name type="common">Oat</name>
    <dbReference type="NCBI Taxonomy" id="4498"/>
    <lineage>
        <taxon>Eukaryota</taxon>
        <taxon>Viridiplantae</taxon>
        <taxon>Streptophyta</taxon>
        <taxon>Embryophyta</taxon>
        <taxon>Tracheophyta</taxon>
        <taxon>Spermatophyta</taxon>
        <taxon>Magnoliopsida</taxon>
        <taxon>Liliopsida</taxon>
        <taxon>Poales</taxon>
        <taxon>Poaceae</taxon>
        <taxon>BOP clade</taxon>
        <taxon>Pooideae</taxon>
        <taxon>Poodae</taxon>
        <taxon>Poeae</taxon>
        <taxon>Poeae Chloroplast Group 1 (Aveneae type)</taxon>
        <taxon>Aveninae</taxon>
        <taxon>Avena</taxon>
    </lineage>
</organism>
<name>A0ACD5W069_AVESA</name>